<dbReference type="PANTHER" id="PTHR33048:SF124">
    <property type="entry name" value="INTEGRAL MEMBRANE PROTEIN"/>
    <property type="match status" value="1"/>
</dbReference>
<organism evidence="8 9">
    <name type="scientific">Sporormia fimetaria CBS 119925</name>
    <dbReference type="NCBI Taxonomy" id="1340428"/>
    <lineage>
        <taxon>Eukaryota</taxon>
        <taxon>Fungi</taxon>
        <taxon>Dikarya</taxon>
        <taxon>Ascomycota</taxon>
        <taxon>Pezizomycotina</taxon>
        <taxon>Dothideomycetes</taxon>
        <taxon>Pleosporomycetidae</taxon>
        <taxon>Pleosporales</taxon>
        <taxon>Sporormiaceae</taxon>
        <taxon>Sporormia</taxon>
    </lineage>
</organism>
<feature type="domain" description="Rhodopsin" evidence="7">
    <location>
        <begin position="46"/>
        <end position="285"/>
    </location>
</feature>
<dbReference type="Pfam" id="PF20684">
    <property type="entry name" value="Fung_rhodopsin"/>
    <property type="match status" value="1"/>
</dbReference>
<feature type="transmembrane region" description="Helical" evidence="6">
    <location>
        <begin position="104"/>
        <end position="131"/>
    </location>
</feature>
<evidence type="ECO:0000256" key="3">
    <source>
        <dbReference type="ARBA" id="ARBA00022989"/>
    </source>
</evidence>
<dbReference type="Proteomes" id="UP000799440">
    <property type="component" value="Unassembled WGS sequence"/>
</dbReference>
<protein>
    <recommendedName>
        <fullName evidence="7">Rhodopsin domain-containing protein</fullName>
    </recommendedName>
</protein>
<feature type="transmembrane region" description="Helical" evidence="6">
    <location>
        <begin position="29"/>
        <end position="49"/>
    </location>
</feature>
<dbReference type="InterPro" id="IPR049326">
    <property type="entry name" value="Rhodopsin_dom_fungi"/>
</dbReference>
<sequence>MTEVPIYVAEPPAGSVRHTINPPTLHHELIAVSVSTTVLAFIAVVLRIFTRVCVTRNGVYMNDYMIILAMIFSFVLLGCNFPHMQSGLGYHMWEVKVVDFSFDFQVWTLVGTIIYATSLAFTKLSILLFYLHLSPNKWFRICVWALVFVVVAYVTVYDLISIFGCKPIAATWDLTLAPQATCMDNLTKYMALSVLNIIIDVLTLVLPIPVIVGLQMATRQKISVIAVFATGIFVCAVAIQRTTLLKPLMVSTDYTWHAVEQFQWCFAEVNAAIVCACAPALKPFCTRYLPGLLGSKFHSYNRGDASYGKQGSGGAHISAGSHARQWSSKNKDFYEMRIRDEDEGSEEERESKKGEVGVCDDEARLWDGSAAVRKESSGDGVQVPGVRRMSAAAAPKKSMEAYFHSSVTGGRGGAQVERSAANGIQVTSETRVMYARC</sequence>
<dbReference type="OrthoDB" id="444631at2759"/>
<comment type="subcellular location">
    <subcellularLocation>
        <location evidence="1">Membrane</location>
        <topology evidence="1">Multi-pass membrane protein</topology>
    </subcellularLocation>
</comment>
<keyword evidence="3 6" id="KW-1133">Transmembrane helix</keyword>
<evidence type="ECO:0000256" key="2">
    <source>
        <dbReference type="ARBA" id="ARBA00022692"/>
    </source>
</evidence>
<dbReference type="GO" id="GO:0016020">
    <property type="term" value="C:membrane"/>
    <property type="evidence" value="ECO:0007669"/>
    <property type="project" value="UniProtKB-SubCell"/>
</dbReference>
<evidence type="ECO:0000256" key="5">
    <source>
        <dbReference type="ARBA" id="ARBA00038359"/>
    </source>
</evidence>
<dbReference type="PANTHER" id="PTHR33048">
    <property type="entry name" value="PTH11-LIKE INTEGRAL MEMBRANE PROTEIN (AFU_ORTHOLOGUE AFUA_5G11245)"/>
    <property type="match status" value="1"/>
</dbReference>
<dbReference type="EMBL" id="MU006576">
    <property type="protein sequence ID" value="KAF2746615.1"/>
    <property type="molecule type" value="Genomic_DNA"/>
</dbReference>
<keyword evidence="2 6" id="KW-0812">Transmembrane</keyword>
<keyword evidence="9" id="KW-1185">Reference proteome</keyword>
<gene>
    <name evidence="8" type="ORF">M011DRAFT_477851</name>
</gene>
<dbReference type="AlphaFoldDB" id="A0A6A6V7W4"/>
<evidence type="ECO:0000259" key="7">
    <source>
        <dbReference type="Pfam" id="PF20684"/>
    </source>
</evidence>
<feature type="transmembrane region" description="Helical" evidence="6">
    <location>
        <begin position="143"/>
        <end position="169"/>
    </location>
</feature>
<comment type="similarity">
    <text evidence="5">Belongs to the SAT4 family.</text>
</comment>
<evidence type="ECO:0000313" key="8">
    <source>
        <dbReference type="EMBL" id="KAF2746615.1"/>
    </source>
</evidence>
<evidence type="ECO:0000256" key="4">
    <source>
        <dbReference type="ARBA" id="ARBA00023136"/>
    </source>
</evidence>
<evidence type="ECO:0000256" key="6">
    <source>
        <dbReference type="SAM" id="Phobius"/>
    </source>
</evidence>
<feature type="transmembrane region" description="Helical" evidence="6">
    <location>
        <begin position="189"/>
        <end position="210"/>
    </location>
</feature>
<name>A0A6A6V7W4_9PLEO</name>
<accession>A0A6A6V7W4</accession>
<dbReference type="InterPro" id="IPR052337">
    <property type="entry name" value="SAT4-like"/>
</dbReference>
<reference evidence="8" key="1">
    <citation type="journal article" date="2020" name="Stud. Mycol.">
        <title>101 Dothideomycetes genomes: a test case for predicting lifestyles and emergence of pathogens.</title>
        <authorList>
            <person name="Haridas S."/>
            <person name="Albert R."/>
            <person name="Binder M."/>
            <person name="Bloem J."/>
            <person name="Labutti K."/>
            <person name="Salamov A."/>
            <person name="Andreopoulos B."/>
            <person name="Baker S."/>
            <person name="Barry K."/>
            <person name="Bills G."/>
            <person name="Bluhm B."/>
            <person name="Cannon C."/>
            <person name="Castanera R."/>
            <person name="Culley D."/>
            <person name="Daum C."/>
            <person name="Ezra D."/>
            <person name="Gonzalez J."/>
            <person name="Henrissat B."/>
            <person name="Kuo A."/>
            <person name="Liang C."/>
            <person name="Lipzen A."/>
            <person name="Lutzoni F."/>
            <person name="Magnuson J."/>
            <person name="Mondo S."/>
            <person name="Nolan M."/>
            <person name="Ohm R."/>
            <person name="Pangilinan J."/>
            <person name="Park H.-J."/>
            <person name="Ramirez L."/>
            <person name="Alfaro M."/>
            <person name="Sun H."/>
            <person name="Tritt A."/>
            <person name="Yoshinaga Y."/>
            <person name="Zwiers L.-H."/>
            <person name="Turgeon B."/>
            <person name="Goodwin S."/>
            <person name="Spatafora J."/>
            <person name="Crous P."/>
            <person name="Grigoriev I."/>
        </authorList>
    </citation>
    <scope>NUCLEOTIDE SEQUENCE</scope>
    <source>
        <strain evidence="8">CBS 119925</strain>
    </source>
</reference>
<feature type="transmembrane region" description="Helical" evidence="6">
    <location>
        <begin position="61"/>
        <end position="84"/>
    </location>
</feature>
<feature type="transmembrane region" description="Helical" evidence="6">
    <location>
        <begin position="222"/>
        <end position="239"/>
    </location>
</feature>
<proteinExistence type="inferred from homology"/>
<keyword evidence="4 6" id="KW-0472">Membrane</keyword>
<evidence type="ECO:0000313" key="9">
    <source>
        <dbReference type="Proteomes" id="UP000799440"/>
    </source>
</evidence>
<evidence type="ECO:0000256" key="1">
    <source>
        <dbReference type="ARBA" id="ARBA00004141"/>
    </source>
</evidence>